<dbReference type="RefSeq" id="WP_084658682.1">
    <property type="nucleotide sequence ID" value="NZ_FPKR01000012.1"/>
</dbReference>
<protein>
    <submittedName>
        <fullName evidence="2">Polar amino acid transport system substrate-binding protein</fullName>
    </submittedName>
</protein>
<dbReference type="Gene3D" id="3.40.190.10">
    <property type="entry name" value="Periplasmic binding protein-like II"/>
    <property type="match status" value="2"/>
</dbReference>
<evidence type="ECO:0000313" key="2">
    <source>
        <dbReference type="EMBL" id="SFZ78453.1"/>
    </source>
</evidence>
<dbReference type="AlphaFoldDB" id="A0A1K2HP33"/>
<dbReference type="EMBL" id="FPKR01000012">
    <property type="protein sequence ID" value="SFZ78453.1"/>
    <property type="molecule type" value="Genomic_DNA"/>
</dbReference>
<dbReference type="Proteomes" id="UP000186513">
    <property type="component" value="Unassembled WGS sequence"/>
</dbReference>
<dbReference type="SUPFAM" id="SSF53850">
    <property type="entry name" value="Periplasmic binding protein-like II"/>
    <property type="match status" value="1"/>
</dbReference>
<feature type="signal peptide" evidence="1">
    <location>
        <begin position="1"/>
        <end position="26"/>
    </location>
</feature>
<dbReference type="OrthoDB" id="7677520at2"/>
<keyword evidence="3" id="KW-1185">Reference proteome</keyword>
<evidence type="ECO:0000313" key="3">
    <source>
        <dbReference type="Proteomes" id="UP000186513"/>
    </source>
</evidence>
<dbReference type="PANTHER" id="PTHR35936">
    <property type="entry name" value="MEMBRANE-BOUND LYTIC MUREIN TRANSGLYCOSYLASE F"/>
    <property type="match status" value="1"/>
</dbReference>
<organism evidence="2 3">
    <name type="scientific">Chitinimonas taiwanensis DSM 18899</name>
    <dbReference type="NCBI Taxonomy" id="1121279"/>
    <lineage>
        <taxon>Bacteria</taxon>
        <taxon>Pseudomonadati</taxon>
        <taxon>Pseudomonadota</taxon>
        <taxon>Betaproteobacteria</taxon>
        <taxon>Neisseriales</taxon>
        <taxon>Chitinibacteraceae</taxon>
        <taxon>Chitinimonas</taxon>
    </lineage>
</organism>
<sequence length="261" mass="29120">MGQIRRWRVVLVGLCAAGLAVVPAVAREARACGHHDYPPWNWSDGREHIGSCIEVVRRAFAAAGLRVNFQYVGPWRRCQNLVESGEVEINVCAFRNPEREAYSVFLAIPMGYNDIVAFGRKAQPLRVAAPADLRGLRVGLVNGVSMGEAFDQLLASQTERDFANDAQSTFRKLPADRVDAVLYGREAGQLLIERLGLGAQLAVQSPALVRGELYISVSRQARWLLPYLPKVEAYLRRSAYPAELAHLQQQFHRQYLLSPQP</sequence>
<reference evidence="2 3" key="1">
    <citation type="submission" date="2016-11" db="EMBL/GenBank/DDBJ databases">
        <authorList>
            <person name="Jaros S."/>
            <person name="Januszkiewicz K."/>
            <person name="Wedrychowicz H."/>
        </authorList>
    </citation>
    <scope>NUCLEOTIDE SEQUENCE [LARGE SCALE GENOMIC DNA]</scope>
    <source>
        <strain evidence="2 3">DSM 18899</strain>
    </source>
</reference>
<dbReference type="PANTHER" id="PTHR35936:SF35">
    <property type="entry name" value="L-CYSTINE-BINDING PROTEIN TCYJ"/>
    <property type="match status" value="1"/>
</dbReference>
<evidence type="ECO:0000256" key="1">
    <source>
        <dbReference type="SAM" id="SignalP"/>
    </source>
</evidence>
<proteinExistence type="predicted"/>
<gene>
    <name evidence="2" type="ORF">SAMN02745887_02991</name>
</gene>
<keyword evidence="1" id="KW-0732">Signal</keyword>
<name>A0A1K2HP33_9NEIS</name>
<feature type="chain" id="PRO_5013109029" evidence="1">
    <location>
        <begin position="27"/>
        <end position="261"/>
    </location>
</feature>
<dbReference type="STRING" id="1121279.SAMN02745887_02991"/>
<accession>A0A1K2HP33</accession>